<dbReference type="OrthoDB" id="422720at2759"/>
<dbReference type="InterPro" id="IPR027417">
    <property type="entry name" value="P-loop_NTPase"/>
</dbReference>
<dbReference type="PANTHER" id="PTHR14143">
    <property type="entry name" value="INTERFERON-INDUCIBLE GTPASE FAMILY MEMBER"/>
    <property type="match status" value="1"/>
</dbReference>
<comment type="similarity">
    <text evidence="1">Belongs to the TRAFAC class dynamin-like GTPase superfamily. IRG family.</text>
</comment>
<dbReference type="Proteomes" id="UP000054217">
    <property type="component" value="Unassembled WGS sequence"/>
</dbReference>
<dbReference type="Pfam" id="PF05049">
    <property type="entry name" value="IIGP"/>
    <property type="match status" value="1"/>
</dbReference>
<gene>
    <name evidence="3" type="ORF">M404DRAFT_1003876</name>
</gene>
<dbReference type="SUPFAM" id="SSF52540">
    <property type="entry name" value="P-loop containing nucleoside triphosphate hydrolases"/>
    <property type="match status" value="1"/>
</dbReference>
<dbReference type="InterPro" id="IPR007743">
    <property type="entry name" value="Immunity-related_GTPase-like"/>
</dbReference>
<reference evidence="3 4" key="1">
    <citation type="submission" date="2014-04" db="EMBL/GenBank/DDBJ databases">
        <authorList>
            <consortium name="DOE Joint Genome Institute"/>
            <person name="Kuo A."/>
            <person name="Kohler A."/>
            <person name="Costa M.D."/>
            <person name="Nagy L.G."/>
            <person name="Floudas D."/>
            <person name="Copeland A."/>
            <person name="Barry K.W."/>
            <person name="Cichocki N."/>
            <person name="Veneault-Fourrey C."/>
            <person name="LaButti K."/>
            <person name="Lindquist E.A."/>
            <person name="Lipzen A."/>
            <person name="Lundell T."/>
            <person name="Morin E."/>
            <person name="Murat C."/>
            <person name="Sun H."/>
            <person name="Tunlid A."/>
            <person name="Henrissat B."/>
            <person name="Grigoriev I.V."/>
            <person name="Hibbett D.S."/>
            <person name="Martin F."/>
            <person name="Nordberg H.P."/>
            <person name="Cantor M.N."/>
            <person name="Hua S.X."/>
        </authorList>
    </citation>
    <scope>NUCLEOTIDE SEQUENCE [LARGE SCALE GENOMIC DNA]</scope>
    <source>
        <strain evidence="3 4">Marx 270</strain>
    </source>
</reference>
<accession>A0A0C3NYS5</accession>
<protein>
    <recommendedName>
        <fullName evidence="2">IRG-type G domain-containing protein</fullName>
    </recommendedName>
</protein>
<sequence length="379" mass="40258">MGLFPVSVLPLAAASEESVVGGTVAAAAFAAGENVAGVAAAAAFAAGEDAAGVAAAVAGSLGGRVTLRAASGAAGVAVAAACSLGEKVTLAIASGCAGAVGVVGSMAVAAHAHISRSRAESAKQKIEKQWKEGIQPVTMPNLVEREIAKRRVQYEEGLFHFAVAGVAGSGKSSLINAFRGLRNREAGAATTGITETTRVFDRCPDPDPQQPVVWYDIPGANTLNIPDWQYFNAQGLYVFDCIIVLFDNRFTMTDIAILGNCARFGIPCYIVRSKADQHIRNMMKEMGYNSDDEDSDPGSRNRLYGEARQHFIDETRRNVRSNLENANLPDRRVYIVSNDTLLSVIRGETPRRAIDEIELRRDIVGPVLARRGIVSNTLP</sequence>
<organism evidence="3 4">
    <name type="scientific">Pisolithus tinctorius Marx 270</name>
    <dbReference type="NCBI Taxonomy" id="870435"/>
    <lineage>
        <taxon>Eukaryota</taxon>
        <taxon>Fungi</taxon>
        <taxon>Dikarya</taxon>
        <taxon>Basidiomycota</taxon>
        <taxon>Agaricomycotina</taxon>
        <taxon>Agaricomycetes</taxon>
        <taxon>Agaricomycetidae</taxon>
        <taxon>Boletales</taxon>
        <taxon>Sclerodermatineae</taxon>
        <taxon>Pisolithaceae</taxon>
        <taxon>Pisolithus</taxon>
    </lineage>
</organism>
<dbReference type="GO" id="GO:0005525">
    <property type="term" value="F:GTP binding"/>
    <property type="evidence" value="ECO:0007669"/>
    <property type="project" value="InterPro"/>
</dbReference>
<dbReference type="PANTHER" id="PTHR14143:SF1">
    <property type="entry name" value="IRG-TYPE G DOMAIN-CONTAINING PROTEIN"/>
    <property type="match status" value="1"/>
</dbReference>
<evidence type="ECO:0000313" key="3">
    <source>
        <dbReference type="EMBL" id="KIO00431.1"/>
    </source>
</evidence>
<evidence type="ECO:0000313" key="4">
    <source>
        <dbReference type="Proteomes" id="UP000054217"/>
    </source>
</evidence>
<evidence type="ECO:0000256" key="1">
    <source>
        <dbReference type="ARBA" id="ARBA00005429"/>
    </source>
</evidence>
<dbReference type="EMBL" id="KN831996">
    <property type="protein sequence ID" value="KIO00431.1"/>
    <property type="molecule type" value="Genomic_DNA"/>
</dbReference>
<dbReference type="InterPro" id="IPR030385">
    <property type="entry name" value="G_IRG_dom"/>
</dbReference>
<dbReference type="PROSITE" id="PS51716">
    <property type="entry name" value="G_IRG"/>
    <property type="match status" value="1"/>
</dbReference>
<dbReference type="HOGENOM" id="CLU_729813_0_0_1"/>
<name>A0A0C3NYS5_PISTI</name>
<proteinExistence type="inferred from homology"/>
<dbReference type="GO" id="GO:0016020">
    <property type="term" value="C:membrane"/>
    <property type="evidence" value="ECO:0007669"/>
    <property type="project" value="InterPro"/>
</dbReference>
<keyword evidence="4" id="KW-1185">Reference proteome</keyword>
<evidence type="ECO:0000259" key="2">
    <source>
        <dbReference type="PROSITE" id="PS51716"/>
    </source>
</evidence>
<dbReference type="InParanoid" id="A0A0C3NYS5"/>
<reference evidence="4" key="2">
    <citation type="submission" date="2015-01" db="EMBL/GenBank/DDBJ databases">
        <title>Evolutionary Origins and Diversification of the Mycorrhizal Mutualists.</title>
        <authorList>
            <consortium name="DOE Joint Genome Institute"/>
            <consortium name="Mycorrhizal Genomics Consortium"/>
            <person name="Kohler A."/>
            <person name="Kuo A."/>
            <person name="Nagy L.G."/>
            <person name="Floudas D."/>
            <person name="Copeland A."/>
            <person name="Barry K.W."/>
            <person name="Cichocki N."/>
            <person name="Veneault-Fourrey C."/>
            <person name="LaButti K."/>
            <person name="Lindquist E.A."/>
            <person name="Lipzen A."/>
            <person name="Lundell T."/>
            <person name="Morin E."/>
            <person name="Murat C."/>
            <person name="Riley R."/>
            <person name="Ohm R."/>
            <person name="Sun H."/>
            <person name="Tunlid A."/>
            <person name="Henrissat B."/>
            <person name="Grigoriev I.V."/>
            <person name="Hibbett D.S."/>
            <person name="Martin F."/>
        </authorList>
    </citation>
    <scope>NUCLEOTIDE SEQUENCE [LARGE SCALE GENOMIC DNA]</scope>
    <source>
        <strain evidence="4">Marx 270</strain>
    </source>
</reference>
<dbReference type="STRING" id="870435.A0A0C3NYS5"/>
<dbReference type="Gene3D" id="3.40.50.300">
    <property type="entry name" value="P-loop containing nucleotide triphosphate hydrolases"/>
    <property type="match status" value="1"/>
</dbReference>
<feature type="domain" description="IRG-type G" evidence="2">
    <location>
        <begin position="157"/>
        <end position="353"/>
    </location>
</feature>
<dbReference type="AlphaFoldDB" id="A0A0C3NYS5"/>